<dbReference type="SUPFAM" id="SSF89372">
    <property type="entry name" value="Fucose-specific lectin"/>
    <property type="match status" value="1"/>
</dbReference>
<evidence type="ECO:0000313" key="7">
    <source>
        <dbReference type="EMBL" id="ROR44490.1"/>
    </source>
</evidence>
<dbReference type="Gene3D" id="2.60.40.10">
    <property type="entry name" value="Immunoglobulins"/>
    <property type="match status" value="2"/>
</dbReference>
<evidence type="ECO:0000256" key="2">
    <source>
        <dbReference type="ARBA" id="ARBA00022525"/>
    </source>
</evidence>
<dbReference type="GO" id="GO:0016837">
    <property type="term" value="F:carbon-oxygen lyase activity, acting on polysaccharides"/>
    <property type="evidence" value="ECO:0007669"/>
    <property type="project" value="TreeGrafter"/>
</dbReference>
<dbReference type="GO" id="GO:0005576">
    <property type="term" value="C:extracellular region"/>
    <property type="evidence" value="ECO:0007669"/>
    <property type="project" value="UniProtKB-SubCell"/>
</dbReference>
<dbReference type="PANTHER" id="PTHR40088:SF2">
    <property type="entry name" value="SECRETED SUGAR HYDROLASE"/>
    <property type="match status" value="1"/>
</dbReference>
<evidence type="ECO:0000256" key="4">
    <source>
        <dbReference type="SAM" id="MobiDB-lite"/>
    </source>
</evidence>
<dbReference type="InterPro" id="IPR006626">
    <property type="entry name" value="PbH1"/>
</dbReference>
<dbReference type="AlphaFoldDB" id="A0A8G1UII5"/>
<keyword evidence="2" id="KW-0964">Secreted</keyword>
<gene>
    <name evidence="7" type="ORF">EDD39_2690</name>
</gene>
<reference evidence="7 8" key="1">
    <citation type="submission" date="2018-11" db="EMBL/GenBank/DDBJ databases">
        <title>Sequencing the genomes of 1000 actinobacteria strains.</title>
        <authorList>
            <person name="Klenk H.-P."/>
        </authorList>
    </citation>
    <scope>NUCLEOTIDE SEQUENCE [LARGE SCALE GENOMIC DNA]</scope>
    <source>
        <strain evidence="7 8">DSM 44780</strain>
    </source>
</reference>
<organism evidence="7 8">
    <name type="scientific">Kitasatospora cineracea</name>
    <dbReference type="NCBI Taxonomy" id="88074"/>
    <lineage>
        <taxon>Bacteria</taxon>
        <taxon>Bacillati</taxon>
        <taxon>Actinomycetota</taxon>
        <taxon>Actinomycetes</taxon>
        <taxon>Kitasatosporales</taxon>
        <taxon>Streptomycetaceae</taxon>
        <taxon>Kitasatospora</taxon>
    </lineage>
</organism>
<evidence type="ECO:0000313" key="8">
    <source>
        <dbReference type="Proteomes" id="UP000267408"/>
    </source>
</evidence>
<dbReference type="SMART" id="SM00089">
    <property type="entry name" value="PKD"/>
    <property type="match status" value="2"/>
</dbReference>
<dbReference type="SUPFAM" id="SSF51126">
    <property type="entry name" value="Pectin lyase-like"/>
    <property type="match status" value="1"/>
</dbReference>
<dbReference type="Gene3D" id="2.160.20.10">
    <property type="entry name" value="Single-stranded right-handed beta-helix, Pectin lyase-like"/>
    <property type="match status" value="1"/>
</dbReference>
<sequence>MRLRQSAALTVAAATSVLAFPAVPASAATAGSTLYVNRASVSCTDAGTGTEANPYCTISAAAAVVRPGQTVKVAAGSGTYSETVTIDRSGTPEQPITFLGMVPGEQGIPPIVYPGGSAEGITLAGVHDVVVRGFSVRHRDAGAVPVVSVRDSSRVTLDQNRFFAGTGGPSVRISGDSGDLTVARNRFTTTGGLQIGAGAHDVLVSANQFDRTGTAAVTAADAPRTAVTNNTIVSPCGEAVRIDGASPGAVIENNLVKADGEGAVAPTCGTGPDARGEAEIAVSAGSVSGSKVDYNLLHPWSGGSAYAWAGTKYPTAAEFTAAQPGQAGHDVHAAFSFTDPGSGELRLPASVTAGATAWIDSTDPDAPGVGTDLLGVKPTDDPDVPNTGGVRDRGAYELSGQTPAGLLLTAQPPMLQGPAPFTVTAQANAWNRWGFAQANYHFVFGDGTSVDSATPTVQHTYTTPGSYTASVTATDTQGAASTSQPQQVEVKPAGDLAVDVAATPDDVLGVSVVTKISSPYLLGVGYRVDYGDNESDFPAPTQQAVYHRYQAPGTYQITVTAGDQGQRTTVVRKTVKIASSGYDASIAEGERVQLFAFDKDGYPPVGSGANYTLGRWAPFTPVRTTGLPTPSGTVSAAVIAEDQHLRLFSLARDGRVLYADRNLGPDDGYLKRGAWDQWYEVTAANSAGPLPGITQLSATAIGNTIHLVAVAKGRVYETSVDRGSWKWSPWGDITGTLGYPGDVTSAAAASIGNVMHVAMLSSDGRIRVGDGDYGRGRWSGGELTAAVGRLPGTTTQVAAAATPGSKFHVVALADGKVYEAGGDYAAGRWTNWGNITAGTGLPALTRVAAAGTGNSLRVFGLTAGNQIMNADGNYTLGRWTRADRVDGPYAAGPTDPNGRSLVVDLSVAGR</sequence>
<name>A0A8G1UII5_9ACTN</name>
<dbReference type="InterPro" id="IPR013783">
    <property type="entry name" value="Ig-like_fold"/>
</dbReference>
<comment type="caution">
    <text evidence="7">The sequence shown here is derived from an EMBL/GenBank/DDBJ whole genome shotgun (WGS) entry which is preliminary data.</text>
</comment>
<dbReference type="InterPro" id="IPR012334">
    <property type="entry name" value="Pectin_lyas_fold"/>
</dbReference>
<dbReference type="InterPro" id="IPR039448">
    <property type="entry name" value="Beta_helix"/>
</dbReference>
<keyword evidence="3 5" id="KW-0732">Signal</keyword>
<comment type="subcellular location">
    <subcellularLocation>
        <location evidence="1">Secreted</location>
    </subcellularLocation>
</comment>
<dbReference type="InterPro" id="IPR052052">
    <property type="entry name" value="Polysaccharide_Lyase_9"/>
</dbReference>
<evidence type="ECO:0000256" key="1">
    <source>
        <dbReference type="ARBA" id="ARBA00004613"/>
    </source>
</evidence>
<dbReference type="SMART" id="SM00710">
    <property type="entry name" value="PbH1"/>
    <property type="match status" value="5"/>
</dbReference>
<dbReference type="GO" id="GO:0005975">
    <property type="term" value="P:carbohydrate metabolic process"/>
    <property type="evidence" value="ECO:0007669"/>
    <property type="project" value="UniProtKB-ARBA"/>
</dbReference>
<feature type="signal peptide" evidence="5">
    <location>
        <begin position="1"/>
        <end position="27"/>
    </location>
</feature>
<dbReference type="Pfam" id="PF13229">
    <property type="entry name" value="Beta_helix"/>
    <property type="match status" value="1"/>
</dbReference>
<dbReference type="Pfam" id="PF00801">
    <property type="entry name" value="PKD"/>
    <property type="match status" value="1"/>
</dbReference>
<dbReference type="PROSITE" id="PS50093">
    <property type="entry name" value="PKD"/>
    <property type="match status" value="2"/>
</dbReference>
<dbReference type="CDD" id="cd00146">
    <property type="entry name" value="PKD"/>
    <property type="match status" value="2"/>
</dbReference>
<proteinExistence type="predicted"/>
<protein>
    <submittedName>
        <fullName evidence="7">PKD repeat protein</fullName>
    </submittedName>
</protein>
<dbReference type="InterPro" id="IPR022409">
    <property type="entry name" value="PKD/Chitinase_dom"/>
</dbReference>
<feature type="domain" description="PKD" evidence="6">
    <location>
        <begin position="440"/>
        <end position="495"/>
    </location>
</feature>
<accession>A0A8G1UII5</accession>
<dbReference type="PANTHER" id="PTHR40088">
    <property type="entry name" value="PECTATE LYASE (EUROFUNG)"/>
    <property type="match status" value="1"/>
</dbReference>
<dbReference type="InterPro" id="IPR000601">
    <property type="entry name" value="PKD_dom"/>
</dbReference>
<evidence type="ECO:0000259" key="6">
    <source>
        <dbReference type="PROSITE" id="PS50093"/>
    </source>
</evidence>
<dbReference type="SUPFAM" id="SSF49299">
    <property type="entry name" value="PKD domain"/>
    <property type="match status" value="2"/>
</dbReference>
<feature type="domain" description="PKD" evidence="6">
    <location>
        <begin position="518"/>
        <end position="577"/>
    </location>
</feature>
<dbReference type="InterPro" id="IPR011050">
    <property type="entry name" value="Pectin_lyase_fold/virulence"/>
</dbReference>
<feature type="chain" id="PRO_5034105429" evidence="5">
    <location>
        <begin position="28"/>
        <end position="910"/>
    </location>
</feature>
<dbReference type="RefSeq" id="WP_123555826.1">
    <property type="nucleotide sequence ID" value="NZ_RJVJ01000001.1"/>
</dbReference>
<evidence type="ECO:0000256" key="5">
    <source>
        <dbReference type="SAM" id="SignalP"/>
    </source>
</evidence>
<evidence type="ECO:0000256" key="3">
    <source>
        <dbReference type="ARBA" id="ARBA00022729"/>
    </source>
</evidence>
<dbReference type="EMBL" id="RJVJ01000001">
    <property type="protein sequence ID" value="ROR44490.1"/>
    <property type="molecule type" value="Genomic_DNA"/>
</dbReference>
<dbReference type="InterPro" id="IPR035986">
    <property type="entry name" value="PKD_dom_sf"/>
</dbReference>
<dbReference type="OrthoDB" id="3275941at2"/>
<feature type="region of interest" description="Disordered" evidence="4">
    <location>
        <begin position="374"/>
        <end position="396"/>
    </location>
</feature>
<dbReference type="Proteomes" id="UP000267408">
    <property type="component" value="Unassembled WGS sequence"/>
</dbReference>